<evidence type="ECO:0000313" key="2">
    <source>
        <dbReference type="Proteomes" id="UP000829196"/>
    </source>
</evidence>
<comment type="caution">
    <text evidence="1">The sequence shown here is derived from an EMBL/GenBank/DDBJ whole genome shotgun (WGS) entry which is preliminary data.</text>
</comment>
<organism evidence="1 2">
    <name type="scientific">Dendrobium nobile</name>
    <name type="common">Orchid</name>
    <dbReference type="NCBI Taxonomy" id="94219"/>
    <lineage>
        <taxon>Eukaryota</taxon>
        <taxon>Viridiplantae</taxon>
        <taxon>Streptophyta</taxon>
        <taxon>Embryophyta</taxon>
        <taxon>Tracheophyta</taxon>
        <taxon>Spermatophyta</taxon>
        <taxon>Magnoliopsida</taxon>
        <taxon>Liliopsida</taxon>
        <taxon>Asparagales</taxon>
        <taxon>Orchidaceae</taxon>
        <taxon>Epidendroideae</taxon>
        <taxon>Malaxideae</taxon>
        <taxon>Dendrobiinae</taxon>
        <taxon>Dendrobium</taxon>
    </lineage>
</organism>
<dbReference type="EMBL" id="JAGYWB010000011">
    <property type="protein sequence ID" value="KAI0503802.1"/>
    <property type="molecule type" value="Genomic_DNA"/>
</dbReference>
<accession>A0A8T3B3Z0</accession>
<evidence type="ECO:0000313" key="1">
    <source>
        <dbReference type="EMBL" id="KAI0503802.1"/>
    </source>
</evidence>
<sequence length="98" mass="11439">MHISSLLTFTYITLSKTRTNFTFTEMQITFFTKSTTLIFTIFTQNFSNIHFLLLIPTSSLLKAHTKLTLKTYTHQSNLLFTLPHVTFSKITHILLFTF</sequence>
<keyword evidence="2" id="KW-1185">Reference proteome</keyword>
<proteinExistence type="predicted"/>
<reference evidence="1" key="1">
    <citation type="journal article" date="2022" name="Front. Genet.">
        <title>Chromosome-Scale Assembly of the Dendrobium nobile Genome Provides Insights Into the Molecular Mechanism of the Biosynthesis of the Medicinal Active Ingredient of Dendrobium.</title>
        <authorList>
            <person name="Xu Q."/>
            <person name="Niu S.-C."/>
            <person name="Li K.-L."/>
            <person name="Zheng P.-J."/>
            <person name="Zhang X.-J."/>
            <person name="Jia Y."/>
            <person name="Liu Y."/>
            <person name="Niu Y.-X."/>
            <person name="Yu L.-H."/>
            <person name="Chen D.-F."/>
            <person name="Zhang G.-Q."/>
        </authorList>
    </citation>
    <scope>NUCLEOTIDE SEQUENCE</scope>
    <source>
        <tissue evidence="1">Leaf</tissue>
    </source>
</reference>
<name>A0A8T3B3Z0_DENNO</name>
<dbReference type="Proteomes" id="UP000829196">
    <property type="component" value="Unassembled WGS sequence"/>
</dbReference>
<protein>
    <submittedName>
        <fullName evidence="1">Uncharacterized protein</fullName>
    </submittedName>
</protein>
<gene>
    <name evidence="1" type="ORF">KFK09_014745</name>
</gene>
<dbReference type="AlphaFoldDB" id="A0A8T3B3Z0"/>